<dbReference type="InterPro" id="IPR007627">
    <property type="entry name" value="RNA_pol_sigma70_r2"/>
</dbReference>
<dbReference type="AlphaFoldDB" id="A0A2T4UJN9"/>
<dbReference type="InterPro" id="IPR013249">
    <property type="entry name" value="RNA_pol_sigma70_r4_t2"/>
</dbReference>
<keyword evidence="8" id="KW-1185">Reference proteome</keyword>
<protein>
    <submittedName>
        <fullName evidence="7">RNA polymerase subunit sigma-24</fullName>
    </submittedName>
</protein>
<accession>A0A2T4UJN9</accession>
<dbReference type="InterPro" id="IPR039425">
    <property type="entry name" value="RNA_pol_sigma-70-like"/>
</dbReference>
<dbReference type="Pfam" id="PF08281">
    <property type="entry name" value="Sigma70_r4_2"/>
    <property type="match status" value="1"/>
</dbReference>
<keyword evidence="2" id="KW-0805">Transcription regulation</keyword>
<comment type="caution">
    <text evidence="7">The sequence shown here is derived from an EMBL/GenBank/DDBJ whole genome shotgun (WGS) entry which is preliminary data.</text>
</comment>
<reference evidence="7 8" key="1">
    <citation type="submission" date="2018-03" db="EMBL/GenBank/DDBJ databases">
        <title>Aquarubrobacter algicola gen. nov., sp. nov., a novel actinobacterium isolated from shallow eutrophic lake during the end of cyanobacterial harmful algal blooms.</title>
        <authorList>
            <person name="Chun S.J."/>
        </authorList>
    </citation>
    <scope>NUCLEOTIDE SEQUENCE [LARGE SCALE GENOMIC DNA]</scope>
    <source>
        <strain evidence="7 8">Seoho-28</strain>
    </source>
</reference>
<feature type="domain" description="RNA polymerase sigma-70 region 2" evidence="5">
    <location>
        <begin position="16"/>
        <end position="85"/>
    </location>
</feature>
<evidence type="ECO:0000256" key="3">
    <source>
        <dbReference type="ARBA" id="ARBA00023082"/>
    </source>
</evidence>
<comment type="similarity">
    <text evidence="1">Belongs to the sigma-70 factor family. ECF subfamily.</text>
</comment>
<dbReference type="Gene3D" id="1.10.10.10">
    <property type="entry name" value="Winged helix-like DNA-binding domain superfamily/Winged helix DNA-binding domain"/>
    <property type="match status" value="1"/>
</dbReference>
<proteinExistence type="inferred from homology"/>
<name>A0A2T4UJN9_9ACTN</name>
<evidence type="ECO:0000313" key="7">
    <source>
        <dbReference type="EMBL" id="PTL59441.1"/>
    </source>
</evidence>
<dbReference type="InterPro" id="IPR013325">
    <property type="entry name" value="RNA_pol_sigma_r2"/>
</dbReference>
<dbReference type="SUPFAM" id="SSF88946">
    <property type="entry name" value="Sigma2 domain of RNA polymerase sigma factors"/>
    <property type="match status" value="1"/>
</dbReference>
<evidence type="ECO:0000259" key="5">
    <source>
        <dbReference type="Pfam" id="PF04542"/>
    </source>
</evidence>
<evidence type="ECO:0000313" key="8">
    <source>
        <dbReference type="Proteomes" id="UP000240739"/>
    </source>
</evidence>
<dbReference type="CDD" id="cd06171">
    <property type="entry name" value="Sigma70_r4"/>
    <property type="match status" value="1"/>
</dbReference>
<dbReference type="GO" id="GO:0006352">
    <property type="term" value="P:DNA-templated transcription initiation"/>
    <property type="evidence" value="ECO:0007669"/>
    <property type="project" value="InterPro"/>
</dbReference>
<dbReference type="EMBL" id="PYYB01000001">
    <property type="protein sequence ID" value="PTL59441.1"/>
    <property type="molecule type" value="Genomic_DNA"/>
</dbReference>
<dbReference type="InterPro" id="IPR036388">
    <property type="entry name" value="WH-like_DNA-bd_sf"/>
</dbReference>
<sequence>MALPRENTARVAFDALYRQTVDDVYAYVVSLLRDRSASEDVTAAVYERAYRRRSSYRPDRGSERAWLFGIARNAALDELRRRSRTAALVVEPDDPDAAAAFDAAHEETEAADRRATVRAAVARLEARDRELIALKFHAGLTNVEIAGVLGISEANAGTRIHRAVTKLREACS</sequence>
<dbReference type="PANTHER" id="PTHR43133:SF62">
    <property type="entry name" value="RNA POLYMERASE SIGMA FACTOR SIGZ"/>
    <property type="match status" value="1"/>
</dbReference>
<dbReference type="NCBIfam" id="TIGR02937">
    <property type="entry name" value="sigma70-ECF"/>
    <property type="match status" value="1"/>
</dbReference>
<dbReference type="InterPro" id="IPR013324">
    <property type="entry name" value="RNA_pol_sigma_r3/r4-like"/>
</dbReference>
<dbReference type="Proteomes" id="UP000240739">
    <property type="component" value="Unassembled WGS sequence"/>
</dbReference>
<dbReference type="OrthoDB" id="9811152at2"/>
<dbReference type="GO" id="GO:0016987">
    <property type="term" value="F:sigma factor activity"/>
    <property type="evidence" value="ECO:0007669"/>
    <property type="project" value="UniProtKB-KW"/>
</dbReference>
<evidence type="ECO:0000256" key="1">
    <source>
        <dbReference type="ARBA" id="ARBA00010641"/>
    </source>
</evidence>
<evidence type="ECO:0000256" key="2">
    <source>
        <dbReference type="ARBA" id="ARBA00023015"/>
    </source>
</evidence>
<keyword evidence="4" id="KW-0804">Transcription</keyword>
<dbReference type="GO" id="GO:0003677">
    <property type="term" value="F:DNA binding"/>
    <property type="evidence" value="ECO:0007669"/>
    <property type="project" value="InterPro"/>
</dbReference>
<evidence type="ECO:0000256" key="4">
    <source>
        <dbReference type="ARBA" id="ARBA00023163"/>
    </source>
</evidence>
<keyword evidence="3" id="KW-0731">Sigma factor</keyword>
<gene>
    <name evidence="7" type="ORF">C7Y72_07140</name>
</gene>
<evidence type="ECO:0000259" key="6">
    <source>
        <dbReference type="Pfam" id="PF08281"/>
    </source>
</evidence>
<organism evidence="7 8">
    <name type="scientific">Paraconexibacter algicola</name>
    <dbReference type="NCBI Taxonomy" id="2133960"/>
    <lineage>
        <taxon>Bacteria</taxon>
        <taxon>Bacillati</taxon>
        <taxon>Actinomycetota</taxon>
        <taxon>Thermoleophilia</taxon>
        <taxon>Solirubrobacterales</taxon>
        <taxon>Paraconexibacteraceae</taxon>
        <taxon>Paraconexibacter</taxon>
    </lineage>
</organism>
<dbReference type="PANTHER" id="PTHR43133">
    <property type="entry name" value="RNA POLYMERASE ECF-TYPE SIGMA FACTO"/>
    <property type="match status" value="1"/>
</dbReference>
<dbReference type="SUPFAM" id="SSF88659">
    <property type="entry name" value="Sigma3 and sigma4 domains of RNA polymerase sigma factors"/>
    <property type="match status" value="1"/>
</dbReference>
<dbReference type="Gene3D" id="1.10.1740.10">
    <property type="match status" value="1"/>
</dbReference>
<dbReference type="Pfam" id="PF04542">
    <property type="entry name" value="Sigma70_r2"/>
    <property type="match status" value="1"/>
</dbReference>
<dbReference type="InterPro" id="IPR014284">
    <property type="entry name" value="RNA_pol_sigma-70_dom"/>
</dbReference>
<feature type="domain" description="RNA polymerase sigma factor 70 region 4 type 2" evidence="6">
    <location>
        <begin position="117"/>
        <end position="167"/>
    </location>
</feature>